<reference evidence="1 2" key="3">
    <citation type="journal article" date="2016" name="FEMS Yeast Res.">
        <title>Curation of the genome annotation of Pichia pastoris (Komagataella phaffii) CBS7435 from gene level to protein function.</title>
        <authorList>
            <person name="Valli M."/>
            <person name="Tatto N.E."/>
            <person name="Peymann A."/>
            <person name="Gruber C."/>
            <person name="Landes N."/>
            <person name="Ekker H."/>
            <person name="Thallinger G.G."/>
            <person name="Mattanovich D."/>
            <person name="Gasser B."/>
            <person name="Graf A.B."/>
        </authorList>
    </citation>
    <scope>GENOME REANNOTATION</scope>
    <source>
        <strain evidence="1 2">ATCC 76273 / CBS 7435 / CECT 11047 / NRRL Y-11430 / Wegner 21-1</strain>
    </source>
</reference>
<reference evidence="1 2" key="1">
    <citation type="journal article" date="2011" name="J. Biotechnol.">
        <title>High-quality genome sequence of Pichia pastoris CBS7435.</title>
        <authorList>
            <person name="Kuberl A."/>
            <person name="Schneider J."/>
            <person name="Thallinger G.G."/>
            <person name="Anderl I."/>
            <person name="Wibberg D."/>
            <person name="Hajek T."/>
            <person name="Jaenicke S."/>
            <person name="Brinkrolf K."/>
            <person name="Goesmann A."/>
            <person name="Szczepanowski R."/>
            <person name="Puhler A."/>
            <person name="Schwab H."/>
            <person name="Glieder A."/>
            <person name="Pichler H."/>
        </authorList>
    </citation>
    <scope>NUCLEOTIDE SEQUENCE [LARGE SCALE GENOMIC DNA]</scope>
    <source>
        <strain evidence="2">ATCC 76273 / CBS 7435 / CECT 11047 / NRRL Y-11430 / Wegner 21-1</strain>
    </source>
</reference>
<evidence type="ECO:0000313" key="1">
    <source>
        <dbReference type="EMBL" id="CCA40677.1"/>
    </source>
</evidence>
<accession>F2QZ49</accession>
<sequence length="725" mass="84101">MISDNYLIYLGEQINKTVSSLVFQPLGSNSHALETELVSSLKQVSETLDPMFKNCEPTDTLSLEACKKIDREYYNAKNSLAYLLNQEVLHNVAKLQLYRTPEEEEVTTEQLRLFQIVQTTYCYCEFTLCQSRTFKDPLFTESEKCLVSESLNIFLVAISTNDSFGTVAIHRYLLSFLLQTSEFFQLFPNVPSHWMSLDRQNASLKDEKIWPSSYFETKLFPLFEAIQRVSFAPTSHQFPDEFGIFYDCFQNIIKCANNSIQVENWVKQSGKLVRFIVKPFEDISVAMLIQAPKFEPILYKYQFPLLRMMDGTPISDIDVNIKVLFQHIKEEETTAVNPSLLFNIRLLERWLCKILKLMIDCQARDIRINIFKEIRRNILDLINAFFIREDINCSICYYTVYLLSEFVKIFSIEHEMLQEEFLTPLINETSLEKMFLHCLNRDPNKDMIEDINHWNKLTNSQVFVFKLVYQLFNFGLDQTLAVLFLKEPSQLCKEVCHPQLEPAKENEILRSMCYAITGSKSCIVDTDQVARQIVQNLISQNKLAADNSKGNDVNKNQRLEFDSSKSLSFYLLSTQVSYFYNDPITCFFSSGLLVLLNRLVDSFDTGCAIPPIKEVTSKEGFENTIGIISRIIVENYNCFQLYREIISKKGGSFKYIKPSESIQQLLLQSNNKTLSQTQECLIEFIESNEVVDISVLRQNMQLFETLVTSLYCIEKAKSIRTHDHK</sequence>
<protein>
    <submittedName>
        <fullName evidence="1">Uncharacterized protein</fullName>
    </submittedName>
</protein>
<reference key="2">
    <citation type="submission" date="2011-04" db="EMBL/GenBank/DDBJ databases">
        <title>High-quality genome sequence of Pichia pastoris CBS 7435.</title>
        <authorList>
            <person name="Kueberl A."/>
            <person name="Schneider J."/>
            <person name="Thallinger G.G."/>
            <person name="Anderl I."/>
            <person name="Wibberg D."/>
            <person name="Hajek T."/>
            <person name="Jaenicke S."/>
            <person name="Brinkrolf K."/>
            <person name="Goesmann A."/>
            <person name="Szczepanowski R."/>
            <person name="Puehler A."/>
            <person name="Schwab H."/>
            <person name="Glieder A."/>
            <person name="Pichler H."/>
        </authorList>
    </citation>
    <scope>NUCLEOTIDE SEQUENCE</scope>
    <source>
        <strain>CBS 7435</strain>
    </source>
</reference>
<organism evidence="1 2">
    <name type="scientific">Komagataella phaffii (strain ATCC 76273 / CBS 7435 / CECT 11047 / NRRL Y-11430 / Wegner 21-1)</name>
    <name type="common">Yeast</name>
    <name type="synonym">Pichia pastoris</name>
    <dbReference type="NCBI Taxonomy" id="981350"/>
    <lineage>
        <taxon>Eukaryota</taxon>
        <taxon>Fungi</taxon>
        <taxon>Dikarya</taxon>
        <taxon>Ascomycota</taxon>
        <taxon>Saccharomycotina</taxon>
        <taxon>Pichiomycetes</taxon>
        <taxon>Pichiales</taxon>
        <taxon>Pichiaceae</taxon>
        <taxon>Komagataella</taxon>
    </lineage>
</organism>
<dbReference type="AlphaFoldDB" id="F2QZ49"/>
<dbReference type="EMBL" id="FR839631">
    <property type="protein sequence ID" value="CCA40677.1"/>
    <property type="molecule type" value="Genomic_DNA"/>
</dbReference>
<gene>
    <name evidence="1" type="ordered locus">PP7435_Chr4-0513</name>
</gene>
<name>F2QZ49_KOMPC</name>
<proteinExistence type="predicted"/>
<keyword evidence="2" id="KW-1185">Reference proteome</keyword>
<evidence type="ECO:0000313" key="2">
    <source>
        <dbReference type="Proteomes" id="UP000006853"/>
    </source>
</evidence>
<dbReference type="Proteomes" id="UP000006853">
    <property type="component" value="Chromosome 4"/>
</dbReference>
<dbReference type="HOGENOM" id="CLU_381774_0_0_1"/>